<protein>
    <submittedName>
        <fullName evidence="1">Uncharacterized protein</fullName>
    </submittedName>
</protein>
<evidence type="ECO:0000313" key="1">
    <source>
        <dbReference type="EMBL" id="RKE44445.1"/>
    </source>
</evidence>
<dbReference type="InterPro" id="IPR058512">
    <property type="entry name" value="DUF8199"/>
</dbReference>
<reference evidence="1 2" key="1">
    <citation type="submission" date="2018-09" db="EMBL/GenBank/DDBJ databases">
        <title>Genomic Encyclopedia of Type Strains, Phase III (KMG-III): the genomes of soil and plant-associated and newly described type strains.</title>
        <authorList>
            <person name="Whitman W."/>
        </authorList>
    </citation>
    <scope>NUCLEOTIDE SEQUENCE [LARGE SCALE GENOMIC DNA]</scope>
    <source>
        <strain evidence="1 2">CECT 7938</strain>
    </source>
</reference>
<accession>A0A420AJ40</accession>
<gene>
    <name evidence="1" type="ORF">DFQ12_4915</name>
</gene>
<keyword evidence="2" id="KW-1185">Reference proteome</keyword>
<sequence length="168" mass="19390">MVFHFLCTSYNIYPKYYKKKIQIFSTFVGMRKIALFIGLFFYLLAASGATLHFHFCQGEAQSVSLSQNQTAHCPMCAKSQKKHQNHCHQEGSCKDVTIAAQKVDDFNRLSQTLNFNSFSPAIITLHWIHNYYQFSSDEDSSSKLSTNQNTFLKRYSPSVFILNQSFRI</sequence>
<dbReference type="NCBIfam" id="NF047658">
    <property type="entry name" value="HYC_CC_PP"/>
    <property type="match status" value="1"/>
</dbReference>
<proteinExistence type="predicted"/>
<dbReference type="Pfam" id="PF26622">
    <property type="entry name" value="DUF8199"/>
    <property type="match status" value="1"/>
</dbReference>
<name>A0A420AJ40_SPHD1</name>
<evidence type="ECO:0000313" key="2">
    <source>
        <dbReference type="Proteomes" id="UP000286246"/>
    </source>
</evidence>
<dbReference type="InterPro" id="IPR058060">
    <property type="entry name" value="HYC_CC_PP"/>
</dbReference>
<dbReference type="EMBL" id="RAPY01000006">
    <property type="protein sequence ID" value="RKE44445.1"/>
    <property type="molecule type" value="Genomic_DNA"/>
</dbReference>
<dbReference type="Proteomes" id="UP000286246">
    <property type="component" value="Unassembled WGS sequence"/>
</dbReference>
<dbReference type="AlphaFoldDB" id="A0A420AJ40"/>
<organism evidence="1 2">
    <name type="scientific">Sphingobacterium detergens</name>
    <dbReference type="NCBI Taxonomy" id="1145106"/>
    <lineage>
        <taxon>Bacteria</taxon>
        <taxon>Pseudomonadati</taxon>
        <taxon>Bacteroidota</taxon>
        <taxon>Sphingobacteriia</taxon>
        <taxon>Sphingobacteriales</taxon>
        <taxon>Sphingobacteriaceae</taxon>
        <taxon>Sphingobacterium</taxon>
    </lineage>
</organism>
<comment type="caution">
    <text evidence="1">The sequence shown here is derived from an EMBL/GenBank/DDBJ whole genome shotgun (WGS) entry which is preliminary data.</text>
</comment>